<dbReference type="InterPro" id="IPR050832">
    <property type="entry name" value="Bact_Acetyltransf"/>
</dbReference>
<dbReference type="EMBL" id="JAKXMK010000047">
    <property type="protein sequence ID" value="MCH6171690.1"/>
    <property type="molecule type" value="Genomic_DNA"/>
</dbReference>
<proteinExistence type="predicted"/>
<evidence type="ECO:0000256" key="2">
    <source>
        <dbReference type="ARBA" id="ARBA00023315"/>
    </source>
</evidence>
<evidence type="ECO:0000313" key="5">
    <source>
        <dbReference type="Proteomes" id="UP001299970"/>
    </source>
</evidence>
<dbReference type="CDD" id="cd04301">
    <property type="entry name" value="NAT_SF"/>
    <property type="match status" value="1"/>
</dbReference>
<organism evidence="4 5">
    <name type="scientific">Pseudonocardia alaniniphila</name>
    <dbReference type="NCBI Taxonomy" id="75291"/>
    <lineage>
        <taxon>Bacteria</taxon>
        <taxon>Bacillati</taxon>
        <taxon>Actinomycetota</taxon>
        <taxon>Actinomycetes</taxon>
        <taxon>Pseudonocardiales</taxon>
        <taxon>Pseudonocardiaceae</taxon>
        <taxon>Pseudonocardia</taxon>
    </lineage>
</organism>
<sequence>MPVRTGEPSDAAFIVEMARLASAIEGRPLPPADDPLLAQGLPPSPDTSVLALDHDGHPIGAAWWHFREPLLVVTPDGAPVPELVIAVMPADRGRGVGRRLLDALTARAAHHGYDQLALNVHIRNPAVRLYSRAGFVVAGKGRGPLGVAMVRHLP</sequence>
<comment type="caution">
    <text evidence="4">The sequence shown here is derived from an EMBL/GenBank/DDBJ whole genome shotgun (WGS) entry which is preliminary data.</text>
</comment>
<feature type="domain" description="N-acetyltransferase" evidence="3">
    <location>
        <begin position="1"/>
        <end position="154"/>
    </location>
</feature>
<dbReference type="PANTHER" id="PTHR43877">
    <property type="entry name" value="AMINOALKYLPHOSPHONATE N-ACETYLTRANSFERASE-RELATED-RELATED"/>
    <property type="match status" value="1"/>
</dbReference>
<dbReference type="PROSITE" id="PS51186">
    <property type="entry name" value="GNAT"/>
    <property type="match status" value="1"/>
</dbReference>
<dbReference type="InterPro" id="IPR016181">
    <property type="entry name" value="Acyl_CoA_acyltransferase"/>
</dbReference>
<evidence type="ECO:0000313" key="4">
    <source>
        <dbReference type="EMBL" id="MCH6171690.1"/>
    </source>
</evidence>
<gene>
    <name evidence="4" type="ORF">MMF94_38895</name>
</gene>
<dbReference type="InterPro" id="IPR000182">
    <property type="entry name" value="GNAT_dom"/>
</dbReference>
<reference evidence="4 5" key="1">
    <citation type="submission" date="2022-03" db="EMBL/GenBank/DDBJ databases">
        <title>Pseudonocardia alaer sp. nov., a novel actinomycete isolated from reed forest soil.</title>
        <authorList>
            <person name="Wang L."/>
        </authorList>
    </citation>
    <scope>NUCLEOTIDE SEQUENCE [LARGE SCALE GENOMIC DNA]</scope>
    <source>
        <strain evidence="4 5">Y-16303</strain>
    </source>
</reference>
<evidence type="ECO:0000256" key="1">
    <source>
        <dbReference type="ARBA" id="ARBA00022679"/>
    </source>
</evidence>
<keyword evidence="2" id="KW-0012">Acyltransferase</keyword>
<dbReference type="Pfam" id="PF00583">
    <property type="entry name" value="Acetyltransf_1"/>
    <property type="match status" value="1"/>
</dbReference>
<name>A0ABS9TT05_9PSEU</name>
<keyword evidence="1" id="KW-0808">Transferase</keyword>
<evidence type="ECO:0000259" key="3">
    <source>
        <dbReference type="PROSITE" id="PS51186"/>
    </source>
</evidence>
<keyword evidence="5" id="KW-1185">Reference proteome</keyword>
<dbReference type="Proteomes" id="UP001299970">
    <property type="component" value="Unassembled WGS sequence"/>
</dbReference>
<protein>
    <submittedName>
        <fullName evidence="4">GNAT family N-acetyltransferase</fullName>
    </submittedName>
</protein>
<dbReference type="RefSeq" id="WP_241042492.1">
    <property type="nucleotide sequence ID" value="NZ_BAAAJF010000005.1"/>
</dbReference>
<dbReference type="SUPFAM" id="SSF55729">
    <property type="entry name" value="Acyl-CoA N-acyltransferases (Nat)"/>
    <property type="match status" value="1"/>
</dbReference>
<dbReference type="Gene3D" id="3.40.630.30">
    <property type="match status" value="1"/>
</dbReference>
<accession>A0ABS9TT05</accession>